<evidence type="ECO:0000313" key="2">
    <source>
        <dbReference type="Proteomes" id="UP000199601"/>
    </source>
</evidence>
<name>A0A0U1DVF0_9MYCO</name>
<proteinExistence type="predicted"/>
<dbReference type="Gene3D" id="1.10.10.60">
    <property type="entry name" value="Homeodomain-like"/>
    <property type="match status" value="1"/>
</dbReference>
<dbReference type="RefSeq" id="WP_062908226.1">
    <property type="nucleotide sequence ID" value="NZ_CTEC01000004.1"/>
</dbReference>
<dbReference type="Pfam" id="PF13384">
    <property type="entry name" value="HTH_23"/>
    <property type="match status" value="1"/>
</dbReference>
<dbReference type="EMBL" id="CTEC01000004">
    <property type="protein sequence ID" value="CQD23373.1"/>
    <property type="molecule type" value="Genomic_DNA"/>
</dbReference>
<reference evidence="2" key="1">
    <citation type="submission" date="2015-03" db="EMBL/GenBank/DDBJ databases">
        <authorList>
            <person name="Urmite Genomes"/>
        </authorList>
    </citation>
    <scope>NUCLEOTIDE SEQUENCE [LARGE SCALE GENOMIC DNA]</scope>
    <source>
        <strain evidence="2">CSUR P1344</strain>
    </source>
</reference>
<organism evidence="1 2">
    <name type="scientific">Mycobacterium europaeum</name>
    <dbReference type="NCBI Taxonomy" id="761804"/>
    <lineage>
        <taxon>Bacteria</taxon>
        <taxon>Bacillati</taxon>
        <taxon>Actinomycetota</taxon>
        <taxon>Actinomycetes</taxon>
        <taxon>Mycobacteriales</taxon>
        <taxon>Mycobacteriaceae</taxon>
        <taxon>Mycobacterium</taxon>
        <taxon>Mycobacterium simiae complex</taxon>
    </lineage>
</organism>
<dbReference type="Proteomes" id="UP000199601">
    <property type="component" value="Unassembled WGS sequence"/>
</dbReference>
<sequence length="67" mass="7569">MHLDHYTDKERRAHGKKLARARAAAAEASRIAQIMAQSAHSEGISETRIAEELGVDRMTVRKWLGKR</sequence>
<keyword evidence="2" id="KW-1185">Reference proteome</keyword>
<protein>
    <submittedName>
        <fullName evidence="1">Uncharacterized protein</fullName>
    </submittedName>
</protein>
<gene>
    <name evidence="1" type="ORF">BN000_05836</name>
</gene>
<accession>A0A0U1DVF0</accession>
<evidence type="ECO:0000313" key="1">
    <source>
        <dbReference type="EMBL" id="CQD23373.1"/>
    </source>
</evidence>
<dbReference type="AlphaFoldDB" id="A0A0U1DVF0"/>